<dbReference type="AlphaFoldDB" id="A0AAD3N170"/>
<protein>
    <submittedName>
        <fullName evidence="3">Uncharacterized protein</fullName>
    </submittedName>
</protein>
<evidence type="ECO:0000313" key="4">
    <source>
        <dbReference type="Proteomes" id="UP001279410"/>
    </source>
</evidence>
<accession>A0AAD3N170</accession>
<feature type="compositionally biased region" description="Basic and acidic residues" evidence="2">
    <location>
        <begin position="55"/>
        <end position="67"/>
    </location>
</feature>
<keyword evidence="1" id="KW-0175">Coiled coil</keyword>
<reference evidence="3" key="1">
    <citation type="submission" date="2022-08" db="EMBL/GenBank/DDBJ databases">
        <title>Genome sequencing of akame (Lates japonicus).</title>
        <authorList>
            <person name="Hashiguchi Y."/>
            <person name="Takahashi H."/>
        </authorList>
    </citation>
    <scope>NUCLEOTIDE SEQUENCE</scope>
    <source>
        <strain evidence="3">Kochi</strain>
    </source>
</reference>
<evidence type="ECO:0000256" key="2">
    <source>
        <dbReference type="SAM" id="MobiDB-lite"/>
    </source>
</evidence>
<organism evidence="3 4">
    <name type="scientific">Lates japonicus</name>
    <name type="common">Japanese lates</name>
    <dbReference type="NCBI Taxonomy" id="270547"/>
    <lineage>
        <taxon>Eukaryota</taxon>
        <taxon>Metazoa</taxon>
        <taxon>Chordata</taxon>
        <taxon>Craniata</taxon>
        <taxon>Vertebrata</taxon>
        <taxon>Euteleostomi</taxon>
        <taxon>Actinopterygii</taxon>
        <taxon>Neopterygii</taxon>
        <taxon>Teleostei</taxon>
        <taxon>Neoteleostei</taxon>
        <taxon>Acanthomorphata</taxon>
        <taxon>Carangaria</taxon>
        <taxon>Carangaria incertae sedis</taxon>
        <taxon>Centropomidae</taxon>
        <taxon>Lates</taxon>
    </lineage>
</organism>
<proteinExistence type="predicted"/>
<evidence type="ECO:0000256" key="1">
    <source>
        <dbReference type="SAM" id="Coils"/>
    </source>
</evidence>
<sequence length="186" mass="21408">MSEILRDTGHKGNCIPSGRQLQRTPPLSDVKRHLDFCDEDSNDYCEEPQQNTEAGTREQDNDQHRTFDFNTPQTKTEDISEPNHHNSMLKGMKGYQLTAADLEFIEKMKEEKLVKKLQGDLEEVQKLLKREMMALQRACAAREREQAVLNKFPSCEELAKWIHVVLEMTSPSTELTDLDTKSLLAM</sequence>
<comment type="caution">
    <text evidence="3">The sequence shown here is derived from an EMBL/GenBank/DDBJ whole genome shotgun (WGS) entry which is preliminary data.</text>
</comment>
<gene>
    <name evidence="3" type="ORF">AKAME5_001503900</name>
</gene>
<dbReference type="Proteomes" id="UP001279410">
    <property type="component" value="Unassembled WGS sequence"/>
</dbReference>
<feature type="non-terminal residue" evidence="3">
    <location>
        <position position="1"/>
    </location>
</feature>
<evidence type="ECO:0000313" key="3">
    <source>
        <dbReference type="EMBL" id="GLD63412.1"/>
    </source>
</evidence>
<name>A0AAD3N170_LATJO</name>
<dbReference type="EMBL" id="BRZM01000061">
    <property type="protein sequence ID" value="GLD63412.1"/>
    <property type="molecule type" value="Genomic_DNA"/>
</dbReference>
<feature type="coiled-coil region" evidence="1">
    <location>
        <begin position="107"/>
        <end position="134"/>
    </location>
</feature>
<feature type="region of interest" description="Disordered" evidence="2">
    <location>
        <begin position="1"/>
        <end position="88"/>
    </location>
</feature>
<feature type="compositionally biased region" description="Acidic residues" evidence="2">
    <location>
        <begin position="37"/>
        <end position="46"/>
    </location>
</feature>
<feature type="compositionally biased region" description="Basic and acidic residues" evidence="2">
    <location>
        <begin position="75"/>
        <end position="84"/>
    </location>
</feature>
<keyword evidence="4" id="KW-1185">Reference proteome</keyword>
<feature type="compositionally biased region" description="Basic and acidic residues" evidence="2">
    <location>
        <begin position="1"/>
        <end position="10"/>
    </location>
</feature>